<feature type="region of interest" description="Disordered" evidence="1">
    <location>
        <begin position="1"/>
        <end position="236"/>
    </location>
</feature>
<organism evidence="2 3">
    <name type="scientific">Rhizoctonia solani</name>
    <dbReference type="NCBI Taxonomy" id="456999"/>
    <lineage>
        <taxon>Eukaryota</taxon>
        <taxon>Fungi</taxon>
        <taxon>Dikarya</taxon>
        <taxon>Basidiomycota</taxon>
        <taxon>Agaricomycotina</taxon>
        <taxon>Agaricomycetes</taxon>
        <taxon>Cantharellales</taxon>
        <taxon>Ceratobasidiaceae</taxon>
        <taxon>Rhizoctonia</taxon>
    </lineage>
</organism>
<comment type="caution">
    <text evidence="2">The sequence shown here is derived from an EMBL/GenBank/DDBJ whole genome shotgun (WGS) entry which is preliminary data.</text>
</comment>
<feature type="compositionally biased region" description="Basic residues" evidence="1">
    <location>
        <begin position="835"/>
        <end position="844"/>
    </location>
</feature>
<feature type="region of interest" description="Disordered" evidence="1">
    <location>
        <begin position="583"/>
        <end position="610"/>
    </location>
</feature>
<dbReference type="Proteomes" id="UP000663853">
    <property type="component" value="Unassembled WGS sequence"/>
</dbReference>
<feature type="region of interest" description="Disordered" evidence="1">
    <location>
        <begin position="674"/>
        <end position="844"/>
    </location>
</feature>
<evidence type="ECO:0000256" key="1">
    <source>
        <dbReference type="SAM" id="MobiDB-lite"/>
    </source>
</evidence>
<name>A0A8H3BQA5_9AGAM</name>
<gene>
    <name evidence="2" type="ORF">RDB_LOCUS64499</name>
</gene>
<feature type="compositionally biased region" description="Low complexity" evidence="1">
    <location>
        <begin position="205"/>
        <end position="224"/>
    </location>
</feature>
<dbReference type="EMBL" id="CAJMXA010001560">
    <property type="protein sequence ID" value="CAE6463727.1"/>
    <property type="molecule type" value="Genomic_DNA"/>
</dbReference>
<accession>A0A8H3BQA5</accession>
<feature type="compositionally biased region" description="Polar residues" evidence="1">
    <location>
        <begin position="824"/>
        <end position="834"/>
    </location>
</feature>
<reference evidence="2" key="1">
    <citation type="submission" date="2021-01" db="EMBL/GenBank/DDBJ databases">
        <authorList>
            <person name="Kaushik A."/>
        </authorList>
    </citation>
    <scope>NUCLEOTIDE SEQUENCE</scope>
    <source>
        <strain evidence="2">AG6-10EEA</strain>
    </source>
</reference>
<evidence type="ECO:0000313" key="3">
    <source>
        <dbReference type="Proteomes" id="UP000663853"/>
    </source>
</evidence>
<dbReference type="AlphaFoldDB" id="A0A8H3BQA5"/>
<protein>
    <submittedName>
        <fullName evidence="2">Uncharacterized protein</fullName>
    </submittedName>
</protein>
<feature type="compositionally biased region" description="Polar residues" evidence="1">
    <location>
        <begin position="90"/>
        <end position="104"/>
    </location>
</feature>
<feature type="compositionally biased region" description="Acidic residues" evidence="1">
    <location>
        <begin position="804"/>
        <end position="817"/>
    </location>
</feature>
<feature type="compositionally biased region" description="Polar residues" evidence="1">
    <location>
        <begin position="23"/>
        <end position="32"/>
    </location>
</feature>
<feature type="compositionally biased region" description="Acidic residues" evidence="1">
    <location>
        <begin position="179"/>
        <end position="191"/>
    </location>
</feature>
<feature type="compositionally biased region" description="Basic and acidic residues" evidence="1">
    <location>
        <begin position="756"/>
        <end position="765"/>
    </location>
</feature>
<sequence>MTDQQKPKRRKVVPPMAPRVQASKLSSATRGSARSLPNVGDKHTPSSGKYVLARPAYPTPESADRKGTPRPQPSKSHSNRGFSLDFEASSAPQTGIQSVINLDSSDSDDAVIAEYESPKRKVPKCKKSLTILRPDSEEGDSEEGEPKAERGKGKGKAPLEFGSDSDAVGSEDSGLDKEESGEEESGEEESDSAGGHPKRKTSTLSLSRSATPKASSSTTKSGGKIKTEDGVQVPTKKKQDVVQAFDNQVVRAHVLKSVLAACKLDRAQDAFKMVPLYDEAERPVHFADDALVIHFKRDFADEWESWGGRLLKILRDPSRMSAGDAPTLLALTDNDYRTVVKTGVYATMKTTWMKYESGEGEAWSTGRRDSRKQWGRKNQKATNRMLALQASRLDVGSFGFVADQNFVSSEDDDPKVKSGRIVRVPGFRSDNVNKLVGSLDVAFNSNKRRTGNQKCTSRKYVKVNMEVPKLKMGDPPRWAISKEWEDANPKLAEKSRARINLAQTVMPEADKVEQFFYRNVAEERTYEVVSVGASMSAIALTSAIPPAPIPSESEPVVDTVGEAMPAAEPLSIASAAESHALATGPAISHPPNPNIGVEPSFPAGTYPQPAPVPQPTHYAPNSMGQSIRIQLITGEYVWVFPTHPLPGNQPPAPNDLGNGNARADFEIDPAILGTETHVPNNMPPPPELNKPANESSEAAQYYAPNNMPPPPLLTEPADEPSDATVLPSKSRTRKKDGGGEGRGGGRGGRGGRRSKSKADAEDKDGGPAGEAPVAGPSKRGGKGSRGGGRGGRGGRRAKSKAIIEDAEDEDEDEEPAEEMPIAGPSNQQPGNSKTPRIRCKVRGE</sequence>
<proteinExistence type="predicted"/>
<evidence type="ECO:0000313" key="2">
    <source>
        <dbReference type="EMBL" id="CAE6463727.1"/>
    </source>
</evidence>